<dbReference type="Gene3D" id="3.30.160.60">
    <property type="entry name" value="Classic Zinc Finger"/>
    <property type="match status" value="1"/>
</dbReference>
<dbReference type="GO" id="GO:0008270">
    <property type="term" value="F:zinc ion binding"/>
    <property type="evidence" value="ECO:0007669"/>
    <property type="project" value="UniProtKB-KW"/>
</dbReference>
<dbReference type="AlphaFoldDB" id="A0AAE1LDC0"/>
<dbReference type="Pfam" id="PF00096">
    <property type="entry name" value="zf-C2H2"/>
    <property type="match status" value="1"/>
</dbReference>
<evidence type="ECO:0000256" key="1">
    <source>
        <dbReference type="PROSITE-ProRule" id="PRU00042"/>
    </source>
</evidence>
<comment type="caution">
    <text evidence="3">The sequence shown here is derived from an EMBL/GenBank/DDBJ whole genome shotgun (WGS) entry which is preliminary data.</text>
</comment>
<dbReference type="InterPro" id="IPR013087">
    <property type="entry name" value="Znf_C2H2_type"/>
</dbReference>
<name>A0AAE1LDC0_9NEOP</name>
<dbReference type="PROSITE" id="PS00028">
    <property type="entry name" value="ZINC_FINGER_C2H2_1"/>
    <property type="match status" value="1"/>
</dbReference>
<keyword evidence="1" id="KW-0863">Zinc-finger</keyword>
<keyword evidence="1" id="KW-0862">Zinc</keyword>
<accession>A0AAE1LDC0</accession>
<reference evidence="3" key="1">
    <citation type="submission" date="2021-07" db="EMBL/GenBank/DDBJ databases">
        <authorList>
            <person name="Catto M.A."/>
            <person name="Jacobson A."/>
            <person name="Kennedy G."/>
            <person name="Labadie P."/>
            <person name="Hunt B.G."/>
            <person name="Srinivasan R."/>
        </authorList>
    </citation>
    <scope>NUCLEOTIDE SEQUENCE</scope>
    <source>
        <strain evidence="3">PL_HMW_Pooled</strain>
        <tissue evidence="3">Head</tissue>
    </source>
</reference>
<protein>
    <submittedName>
        <fullName evidence="3">Longitudinals lacking protein, isoforms A/B/D/L</fullName>
    </submittedName>
</protein>
<evidence type="ECO:0000313" key="3">
    <source>
        <dbReference type="EMBL" id="KAK3915453.1"/>
    </source>
</evidence>
<evidence type="ECO:0000259" key="2">
    <source>
        <dbReference type="PROSITE" id="PS50157"/>
    </source>
</evidence>
<reference evidence="3" key="2">
    <citation type="journal article" date="2023" name="BMC Genomics">
        <title>Pest status, molecular evolution, and epigenetic factors derived from the genome assembly of Frankliniella fusca, a thysanopteran phytovirus vector.</title>
        <authorList>
            <person name="Catto M.A."/>
            <person name="Labadie P.E."/>
            <person name="Jacobson A.L."/>
            <person name="Kennedy G.G."/>
            <person name="Srinivasan R."/>
            <person name="Hunt B.G."/>
        </authorList>
    </citation>
    <scope>NUCLEOTIDE SEQUENCE</scope>
    <source>
        <strain evidence="3">PL_HMW_Pooled</strain>
    </source>
</reference>
<dbReference type="SMART" id="SM00355">
    <property type="entry name" value="ZnF_C2H2"/>
    <property type="match status" value="2"/>
</dbReference>
<proteinExistence type="predicted"/>
<evidence type="ECO:0000313" key="4">
    <source>
        <dbReference type="Proteomes" id="UP001219518"/>
    </source>
</evidence>
<dbReference type="SUPFAM" id="SSF57667">
    <property type="entry name" value="beta-beta-alpha zinc fingers"/>
    <property type="match status" value="1"/>
</dbReference>
<dbReference type="Proteomes" id="UP001219518">
    <property type="component" value="Unassembled WGS sequence"/>
</dbReference>
<feature type="domain" description="C2H2-type" evidence="2">
    <location>
        <begin position="74"/>
        <end position="102"/>
    </location>
</feature>
<dbReference type="InterPro" id="IPR036236">
    <property type="entry name" value="Znf_C2H2_sf"/>
</dbReference>
<organism evidence="3 4">
    <name type="scientific">Frankliniella fusca</name>
    <dbReference type="NCBI Taxonomy" id="407009"/>
    <lineage>
        <taxon>Eukaryota</taxon>
        <taxon>Metazoa</taxon>
        <taxon>Ecdysozoa</taxon>
        <taxon>Arthropoda</taxon>
        <taxon>Hexapoda</taxon>
        <taxon>Insecta</taxon>
        <taxon>Pterygota</taxon>
        <taxon>Neoptera</taxon>
        <taxon>Paraneoptera</taxon>
        <taxon>Thysanoptera</taxon>
        <taxon>Terebrantia</taxon>
        <taxon>Thripoidea</taxon>
        <taxon>Thripidae</taxon>
        <taxon>Frankliniella</taxon>
    </lineage>
</organism>
<keyword evidence="4" id="KW-1185">Reference proteome</keyword>
<gene>
    <name evidence="3" type="ORF">KUF71_005760</name>
</gene>
<sequence length="104" mass="12178">MKRDVHFPFNNTAKLQKKRQTNGKFSLGDWSANHGARVLSNEKSFVCGECGRSYNYQKSLIKHQKYECGIEPQFPCPFCAHRCKQKIHLVKHVRRIHHSELPKN</sequence>
<dbReference type="PROSITE" id="PS50157">
    <property type="entry name" value="ZINC_FINGER_C2H2_2"/>
    <property type="match status" value="2"/>
</dbReference>
<keyword evidence="1" id="KW-0479">Metal-binding</keyword>
<dbReference type="EMBL" id="JAHWGI010000440">
    <property type="protein sequence ID" value="KAK3915453.1"/>
    <property type="molecule type" value="Genomic_DNA"/>
</dbReference>
<feature type="domain" description="C2H2-type" evidence="2">
    <location>
        <begin position="45"/>
        <end position="72"/>
    </location>
</feature>